<dbReference type="Proteomes" id="UP001155110">
    <property type="component" value="Unassembled WGS sequence"/>
</dbReference>
<accession>A0AAW5P6K8</accession>
<name>A0AAW5P6K8_9BACT</name>
<proteinExistence type="predicted"/>
<dbReference type="RefSeq" id="WP_259258188.1">
    <property type="nucleotide sequence ID" value="NZ_JANTZM010000007.1"/>
</dbReference>
<evidence type="ECO:0000313" key="1">
    <source>
        <dbReference type="EMBL" id="MCS4157676.1"/>
    </source>
</evidence>
<dbReference type="AlphaFoldDB" id="A0AAW5P6K8"/>
<comment type="caution">
    <text evidence="1">The sequence shown here is derived from an EMBL/GenBank/DDBJ whole genome shotgun (WGS) entry which is preliminary data.</text>
</comment>
<reference evidence="1" key="1">
    <citation type="submission" date="2022-08" db="EMBL/GenBank/DDBJ databases">
        <title>Genomic Encyclopedia of Type Strains, Phase V (KMG-V): Genome sequencing to study the core and pangenomes of soil and plant-associated prokaryotes.</title>
        <authorList>
            <person name="Whitman W."/>
        </authorList>
    </citation>
    <scope>NUCLEOTIDE SEQUENCE</scope>
    <source>
        <strain evidence="1">SP3002</strain>
    </source>
</reference>
<evidence type="ECO:0000313" key="2">
    <source>
        <dbReference type="Proteomes" id="UP001155110"/>
    </source>
</evidence>
<sequence>MDAEFDFDKKAYNERIRSFVDDGEFDKVGEAIRPYIRVKLYEDSFADQILAVRPVTENDLQVDTETDSYYVLTDVEQGTEQATVANFRDRPYERYLYGNRFEIPLGEHQTPIVQKNKEELMAYDYDLLADAADKDVYELGIQRDVKLLTILNECVRISGKTTDVTDDAQEGAVQIQKDHINDLSTLLESGTRTGMPAEDQLKATRMLINEDTRKDFGKLDLNQLGDNLTGEVFTDGFTREQVQGLEFMSSIKKRLLTEHERVTLVSFEAGNGSVDEDIMVEGEAITVNAASAAEAAQQLAEGIQSLTPLDGAPGIVEEVDGAVKRHVRAELFDDTTVRISRAPDNNLDDREFASHQITVDLSNFGGGTAQTKGYDRFDVMWAFPDEEFMGEIVRLSGKDVESEVWKTKGENEINRRSWEYFGLGIGNTEGVAKYRMQRARHLG</sequence>
<dbReference type="EMBL" id="JANTZM010000007">
    <property type="protein sequence ID" value="MCS4157676.1"/>
    <property type="molecule type" value="Genomic_DNA"/>
</dbReference>
<gene>
    <name evidence="1" type="ORF">GGP99_001640</name>
</gene>
<protein>
    <submittedName>
        <fullName evidence="1">Uncharacterized protein</fullName>
    </submittedName>
</protein>
<organism evidence="1 2">
    <name type="scientific">Salinibacter ruber</name>
    <dbReference type="NCBI Taxonomy" id="146919"/>
    <lineage>
        <taxon>Bacteria</taxon>
        <taxon>Pseudomonadati</taxon>
        <taxon>Rhodothermota</taxon>
        <taxon>Rhodothermia</taxon>
        <taxon>Rhodothermales</taxon>
        <taxon>Salinibacteraceae</taxon>
        <taxon>Salinibacter</taxon>
    </lineage>
</organism>